<dbReference type="Proteomes" id="UP000242414">
    <property type="component" value="Unassembled WGS sequence"/>
</dbReference>
<protein>
    <submittedName>
        <fullName evidence="1">Uncharacterized protein</fullName>
    </submittedName>
</protein>
<evidence type="ECO:0000313" key="1">
    <source>
        <dbReference type="EMBL" id="ORE02521.1"/>
    </source>
</evidence>
<dbReference type="VEuPathDB" id="FungiDB:BCV72DRAFT_309062"/>
<sequence length="160" mass="18251">MRPYYKALSIVIHKLQAFTGTEAFRSRLTSIIKTHLHQEPEINGDNLRNTEAERKKIPPGTFEALDSQHGPYWTGNTAKRLKINVLSLYKSYLHDNFDSLFDEVKETLNEQTESEEGETSTQSAEEQVKVIVVPLGQFLPLQPANSLISFAFSPLLFKRQ</sequence>
<name>A0A1X0QS08_RHIZD</name>
<dbReference type="AlphaFoldDB" id="A0A1X0QS08"/>
<organism evidence="1">
    <name type="scientific">Rhizopus microsporus var. microsporus</name>
    <dbReference type="NCBI Taxonomy" id="86635"/>
    <lineage>
        <taxon>Eukaryota</taxon>
        <taxon>Fungi</taxon>
        <taxon>Fungi incertae sedis</taxon>
        <taxon>Mucoromycota</taxon>
        <taxon>Mucoromycotina</taxon>
        <taxon>Mucoromycetes</taxon>
        <taxon>Mucorales</taxon>
        <taxon>Mucorineae</taxon>
        <taxon>Rhizopodaceae</taxon>
        <taxon>Rhizopus</taxon>
    </lineage>
</organism>
<reference evidence="1" key="1">
    <citation type="journal article" date="2016" name="Proc. Natl. Acad. Sci. U.S.A.">
        <title>Lipid metabolic changes in an early divergent fungus govern the establishment of a mutualistic symbiosis with endobacteria.</title>
        <authorList>
            <person name="Lastovetsky O.A."/>
            <person name="Gaspar M.L."/>
            <person name="Mondo S.J."/>
            <person name="LaButti K.M."/>
            <person name="Sandor L."/>
            <person name="Grigoriev I.V."/>
            <person name="Henry S.A."/>
            <person name="Pawlowska T.E."/>
        </authorList>
    </citation>
    <scope>NUCLEOTIDE SEQUENCE [LARGE SCALE GENOMIC DNA]</scope>
    <source>
        <strain evidence="1">ATCC 52814</strain>
    </source>
</reference>
<accession>A0A1X0QS08</accession>
<gene>
    <name evidence="1" type="ORF">BCV72DRAFT_309062</name>
</gene>
<dbReference type="EMBL" id="KV922046">
    <property type="protein sequence ID" value="ORE02521.1"/>
    <property type="molecule type" value="Genomic_DNA"/>
</dbReference>
<proteinExistence type="predicted"/>